<evidence type="ECO:0000256" key="4">
    <source>
        <dbReference type="ARBA" id="ARBA00022448"/>
    </source>
</evidence>
<evidence type="ECO:0000256" key="7">
    <source>
        <dbReference type="ARBA" id="ARBA00022723"/>
    </source>
</evidence>
<feature type="domain" description="Potassium channel" evidence="17">
    <location>
        <begin position="375"/>
        <end position="444"/>
    </location>
</feature>
<dbReference type="SUPFAM" id="SSF47473">
    <property type="entry name" value="EF-hand"/>
    <property type="match status" value="1"/>
</dbReference>
<dbReference type="PANTHER" id="PTHR11003:SF268">
    <property type="entry name" value="TWO-PORE POTASSIUM CHANNEL 4-RELATED"/>
    <property type="match status" value="1"/>
</dbReference>
<keyword evidence="15 18" id="KW-0407">Ion channel</keyword>
<dbReference type="GO" id="GO:0022841">
    <property type="term" value="F:potassium ion leak channel activity"/>
    <property type="evidence" value="ECO:0007669"/>
    <property type="project" value="TreeGrafter"/>
</dbReference>
<dbReference type="InterPro" id="IPR003280">
    <property type="entry name" value="2pore_dom_K_chnl"/>
</dbReference>
<keyword evidence="6 16" id="KW-0812">Transmembrane</keyword>
<evidence type="ECO:0000256" key="6">
    <source>
        <dbReference type="ARBA" id="ARBA00022692"/>
    </source>
</evidence>
<dbReference type="SUPFAM" id="SSF81324">
    <property type="entry name" value="Voltage-gated potassium channels"/>
    <property type="match status" value="2"/>
</dbReference>
<keyword evidence="10" id="KW-0106">Calcium</keyword>
<dbReference type="Gene3D" id="1.10.287.70">
    <property type="match status" value="2"/>
</dbReference>
<dbReference type="FunFam" id="1.10.287.70:FF:000102">
    <property type="entry name" value="Two-pore potassium channel 3"/>
    <property type="match status" value="1"/>
</dbReference>
<dbReference type="Gene3D" id="1.10.238.10">
    <property type="entry name" value="EF-hand"/>
    <property type="match status" value="1"/>
</dbReference>
<keyword evidence="19" id="KW-1185">Reference proteome</keyword>
<evidence type="ECO:0000256" key="9">
    <source>
        <dbReference type="ARBA" id="ARBA00022826"/>
    </source>
</evidence>
<evidence type="ECO:0000256" key="16">
    <source>
        <dbReference type="SAM" id="Phobius"/>
    </source>
</evidence>
<evidence type="ECO:0000256" key="5">
    <source>
        <dbReference type="ARBA" id="ARBA00022538"/>
    </source>
</evidence>
<evidence type="ECO:0000256" key="11">
    <source>
        <dbReference type="ARBA" id="ARBA00022958"/>
    </source>
</evidence>
<dbReference type="GO" id="GO:0009705">
    <property type="term" value="C:plant-type vacuole membrane"/>
    <property type="evidence" value="ECO:0007669"/>
    <property type="project" value="TreeGrafter"/>
</dbReference>
<keyword evidence="4" id="KW-0813">Transport</keyword>
<dbReference type="GO" id="GO:0015271">
    <property type="term" value="F:outward rectifier potassium channel activity"/>
    <property type="evidence" value="ECO:0007669"/>
    <property type="project" value="TreeGrafter"/>
</dbReference>
<dbReference type="PANTHER" id="PTHR11003">
    <property type="entry name" value="POTASSIUM CHANNEL, SUBFAMILY K"/>
    <property type="match status" value="1"/>
</dbReference>
<reference evidence="18 19" key="1">
    <citation type="submission" date="2019-07" db="EMBL/GenBank/DDBJ databases">
        <title>De Novo Assembly of kiwifruit Actinidia rufa.</title>
        <authorList>
            <person name="Sugita-Konishi S."/>
            <person name="Sato K."/>
            <person name="Mori E."/>
            <person name="Abe Y."/>
            <person name="Kisaki G."/>
            <person name="Hamano K."/>
            <person name="Suezawa K."/>
            <person name="Otani M."/>
            <person name="Fukuda T."/>
            <person name="Manabe T."/>
            <person name="Gomi K."/>
            <person name="Tabuchi M."/>
            <person name="Akimitsu K."/>
            <person name="Kataoka I."/>
        </authorList>
    </citation>
    <scope>NUCLEOTIDE SEQUENCE [LARGE SCALE GENOMIC DNA]</scope>
    <source>
        <strain evidence="19">cv. Fuchu</strain>
    </source>
</reference>
<accession>A0A7J0G0J4</accession>
<dbReference type="InterPro" id="IPR002048">
    <property type="entry name" value="EF_hand_dom"/>
</dbReference>
<dbReference type="EMBL" id="BJWL01000017">
    <property type="protein sequence ID" value="GFZ04462.1"/>
    <property type="molecule type" value="Genomic_DNA"/>
</dbReference>
<dbReference type="GO" id="GO:0005886">
    <property type="term" value="C:plasma membrane"/>
    <property type="evidence" value="ECO:0007669"/>
    <property type="project" value="TreeGrafter"/>
</dbReference>
<evidence type="ECO:0000256" key="13">
    <source>
        <dbReference type="ARBA" id="ARBA00023065"/>
    </source>
</evidence>
<comment type="subunit">
    <text evidence="3">Homodimer.</text>
</comment>
<proteinExistence type="inferred from homology"/>
<evidence type="ECO:0000256" key="8">
    <source>
        <dbReference type="ARBA" id="ARBA00022737"/>
    </source>
</evidence>
<evidence type="ECO:0000256" key="14">
    <source>
        <dbReference type="ARBA" id="ARBA00023136"/>
    </source>
</evidence>
<feature type="transmembrane region" description="Helical" evidence="16">
    <location>
        <begin position="273"/>
        <end position="291"/>
    </location>
</feature>
<evidence type="ECO:0000313" key="19">
    <source>
        <dbReference type="Proteomes" id="UP000585474"/>
    </source>
</evidence>
<dbReference type="InterPro" id="IPR013099">
    <property type="entry name" value="K_chnl_dom"/>
</dbReference>
<keyword evidence="5" id="KW-0633">Potassium transport</keyword>
<dbReference type="CDD" id="cd00051">
    <property type="entry name" value="EFh"/>
    <property type="match status" value="1"/>
</dbReference>
<dbReference type="PROSITE" id="PS00018">
    <property type="entry name" value="EF_HAND_1"/>
    <property type="match status" value="2"/>
</dbReference>
<protein>
    <submittedName>
        <fullName evidence="18">Ca2+ activated outward rectifying K+ channel 5</fullName>
    </submittedName>
</protein>
<comment type="similarity">
    <text evidence="2">Belongs to the two pore domain potassium channel (TC 1.A.1.7) family.</text>
</comment>
<name>A0A7J0G0J4_9ERIC</name>
<feature type="transmembrane region" description="Helical" evidence="16">
    <location>
        <begin position="422"/>
        <end position="443"/>
    </location>
</feature>
<dbReference type="InterPro" id="IPR011992">
    <property type="entry name" value="EF-hand-dom_pair"/>
</dbReference>
<dbReference type="AlphaFoldDB" id="A0A7J0G0J4"/>
<keyword evidence="7" id="KW-0479">Metal-binding</keyword>
<keyword evidence="14 16" id="KW-0472">Membrane</keyword>
<comment type="caution">
    <text evidence="18">The sequence shown here is derived from an EMBL/GenBank/DDBJ whole genome shotgun (WGS) entry which is preliminary data.</text>
</comment>
<keyword evidence="11" id="KW-0630">Potassium</keyword>
<evidence type="ECO:0000256" key="2">
    <source>
        <dbReference type="ARBA" id="ARBA00010159"/>
    </source>
</evidence>
<evidence type="ECO:0000256" key="15">
    <source>
        <dbReference type="ARBA" id="ARBA00023303"/>
    </source>
</evidence>
<evidence type="ECO:0000256" key="1">
    <source>
        <dbReference type="ARBA" id="ARBA00004141"/>
    </source>
</evidence>
<dbReference type="GO" id="GO:0005509">
    <property type="term" value="F:calcium ion binding"/>
    <property type="evidence" value="ECO:0007669"/>
    <property type="project" value="InterPro"/>
</dbReference>
<dbReference type="OrthoDB" id="415460at2759"/>
<feature type="transmembrane region" description="Helical" evidence="16">
    <location>
        <begin position="240"/>
        <end position="261"/>
    </location>
</feature>
<comment type="subcellular location">
    <subcellularLocation>
        <location evidence="1">Membrane</location>
        <topology evidence="1">Multi-pass membrane protein</topology>
    </subcellularLocation>
</comment>
<feature type="domain" description="Potassium channel" evidence="17">
    <location>
        <begin position="247"/>
        <end position="326"/>
    </location>
</feature>
<dbReference type="Pfam" id="PF07885">
    <property type="entry name" value="Ion_trans_2"/>
    <property type="match status" value="2"/>
</dbReference>
<dbReference type="PRINTS" id="PR01333">
    <property type="entry name" value="2POREKCHANEL"/>
</dbReference>
<sequence length="528" mass="58573">MVHTRGASSSHTRGALQDMHHIIPGPDDMAVLYLKDQHQSEDIWSGQDGDLVTVYQPHRVYDLDERDIAMLTSLPIDGALVTGPSGRDGNYPEIIEAPTRPDPTRPDPNRAGLGVPLQTAYRGDNLKLTWLESQLQTPPEAIEEQLIMAGWKAMVIDPCSLPRYVSFSNIEELQSPPVILEEDIEDPSPATNYADDDLSHLPPPKKIHRCRTAPAMAVVRDLRPKTPQTIPKPQSDPTSLLRQAALLLLIYLSLGVLIYSFNPDHFSGVETHPVVDALYFCIVTMCTIGYGDIAPSTPPTKVFACFFVLVGFGFIDILLSGVVNYVLDLQESMILTGIQMGGVGEGGFSAKNYIVDVEKGRMRIRLKVGLALGVVVLCIGMGALILYFVEELDWIDSIYLSVMSVTTVGYGDKAFKTLTGRLFAAIWLLFSTLAVARAFLYLAEARIDKRHRRITKWVLHREITIDDLLAADINNNGFISKSEYIIYKLKEMGKIGEKDILQICNQFNKLDPNNSGKITLPDLLESHL</sequence>
<gene>
    <name evidence="18" type="ORF">Acr_17g0000340</name>
</gene>
<keyword evidence="8" id="KW-0677">Repeat</keyword>
<keyword evidence="12 16" id="KW-1133">Transmembrane helix</keyword>
<evidence type="ECO:0000256" key="10">
    <source>
        <dbReference type="ARBA" id="ARBA00022837"/>
    </source>
</evidence>
<organism evidence="18 19">
    <name type="scientific">Actinidia rufa</name>
    <dbReference type="NCBI Taxonomy" id="165716"/>
    <lineage>
        <taxon>Eukaryota</taxon>
        <taxon>Viridiplantae</taxon>
        <taxon>Streptophyta</taxon>
        <taxon>Embryophyta</taxon>
        <taxon>Tracheophyta</taxon>
        <taxon>Spermatophyta</taxon>
        <taxon>Magnoliopsida</taxon>
        <taxon>eudicotyledons</taxon>
        <taxon>Gunneridae</taxon>
        <taxon>Pentapetalae</taxon>
        <taxon>asterids</taxon>
        <taxon>Ericales</taxon>
        <taxon>Actinidiaceae</taxon>
        <taxon>Actinidia</taxon>
    </lineage>
</organism>
<feature type="transmembrane region" description="Helical" evidence="16">
    <location>
        <begin position="303"/>
        <end position="327"/>
    </location>
</feature>
<evidence type="ECO:0000256" key="12">
    <source>
        <dbReference type="ARBA" id="ARBA00022989"/>
    </source>
</evidence>
<feature type="transmembrane region" description="Helical" evidence="16">
    <location>
        <begin position="368"/>
        <end position="389"/>
    </location>
</feature>
<evidence type="ECO:0000259" key="17">
    <source>
        <dbReference type="Pfam" id="PF07885"/>
    </source>
</evidence>
<keyword evidence="13" id="KW-0406">Ion transport</keyword>
<dbReference type="InterPro" id="IPR018247">
    <property type="entry name" value="EF_Hand_1_Ca_BS"/>
</dbReference>
<dbReference type="GO" id="GO:0030322">
    <property type="term" value="P:stabilization of membrane potential"/>
    <property type="evidence" value="ECO:0007669"/>
    <property type="project" value="TreeGrafter"/>
</dbReference>
<dbReference type="Proteomes" id="UP000585474">
    <property type="component" value="Unassembled WGS sequence"/>
</dbReference>
<evidence type="ECO:0000313" key="18">
    <source>
        <dbReference type="EMBL" id="GFZ04462.1"/>
    </source>
</evidence>
<keyword evidence="9" id="KW-0631">Potassium channel</keyword>
<evidence type="ECO:0000256" key="3">
    <source>
        <dbReference type="ARBA" id="ARBA00011738"/>
    </source>
</evidence>